<reference evidence="1" key="1">
    <citation type="submission" date="2024-03" db="EMBL/GenBank/DDBJ databases">
        <title>Novel Streptomyces species of biotechnological and ecological value are a feature of Machair soil.</title>
        <authorList>
            <person name="Prole J.R."/>
            <person name="Goodfellow M."/>
            <person name="Allenby N."/>
            <person name="Ward A.C."/>
        </authorList>
    </citation>
    <scope>NUCLEOTIDE SEQUENCE</scope>
    <source>
        <strain evidence="1">MS2.AVA.5</strain>
    </source>
</reference>
<name>A0ACC6PS81_9ACTN</name>
<keyword evidence="1" id="KW-0067">ATP-binding</keyword>
<proteinExistence type="predicted"/>
<dbReference type="Proteomes" id="UP001377168">
    <property type="component" value="Unassembled WGS sequence"/>
</dbReference>
<dbReference type="EMBL" id="JBBKAJ010000022">
    <property type="protein sequence ID" value="MEJ8634323.1"/>
    <property type="molecule type" value="Genomic_DNA"/>
</dbReference>
<evidence type="ECO:0000313" key="1">
    <source>
        <dbReference type="EMBL" id="MEJ8634323.1"/>
    </source>
</evidence>
<keyword evidence="2" id="KW-1185">Reference proteome</keyword>
<gene>
    <name evidence="1" type="ORF">WKI67_13085</name>
</gene>
<protein>
    <submittedName>
        <fullName evidence="1">ABC transporter ATP-binding protein</fullName>
    </submittedName>
</protein>
<comment type="caution">
    <text evidence="1">The sequence shown here is derived from an EMBL/GenBank/DDBJ whole genome shotgun (WGS) entry which is preliminary data.</text>
</comment>
<evidence type="ECO:0000313" key="2">
    <source>
        <dbReference type="Proteomes" id="UP001377168"/>
    </source>
</evidence>
<organism evidence="1 2">
    <name type="scientific">Streptomyces achmelvichensis</name>
    <dbReference type="NCBI Taxonomy" id="3134111"/>
    <lineage>
        <taxon>Bacteria</taxon>
        <taxon>Bacillati</taxon>
        <taxon>Actinomycetota</taxon>
        <taxon>Actinomycetes</taxon>
        <taxon>Kitasatosporales</taxon>
        <taxon>Streptomycetaceae</taxon>
        <taxon>Streptomyces</taxon>
    </lineage>
</organism>
<sequence>MPRASLDQGGETRSRLLLRHVVAAWLLCWRAGRLPAAGYLLITVVSGLLPAATTWFTKFVVDDLAAARTDGVLTWAACLAAVGLIAGVLPHLGAFLQNELARRLDRLMQDGLYSTINRFQGLSRFEDPEFRNDVSMAQQASGGAMGPVTTGLFDTARNAIALVSLLGTLSVLSPVMAGLVTMAAVPALIARLSLSRRRVGMLAGVSSATRRQVFYSLLMTDVRSAKETRLFGLGDFLRERMLGELAVVQAGERRLDRREARTQSLLAFLSTLVAGAGLLWAVRAAVNGTLSVGDVTAFVAAVTGTQSALAGLVDNVAMAHQALLVFGYHDKVLSLPDDLPSAPGTASETLPALRHGIELRDVWFRYDDSHPWVLNGLDLTIPKGSSVAVVGLNGAGKSTLIKLLCRFYDPTRGVILWDGIDIRDVPPQELRRRMGVLFQDYMCYDLTAAENIGVGALESMEDRPGLKEAARRADVDTTVEGLPRGYDTLLSRIFADPADEDPQSGVVLSGGQWQRLALARTLLRDQRDLLILDEPSAGLDAEAEYEIHHRLRKHRVDRTSLLVSHRLGAVREAQMIVVLEGGRIVEQGTHDELMVAGRGYARLFAIQAEGYRGTDESAVASA</sequence>
<keyword evidence="1" id="KW-0547">Nucleotide-binding</keyword>
<accession>A0ACC6PS81</accession>